<keyword evidence="2" id="KW-1185">Reference proteome</keyword>
<accession>A0AAV3YLX4</accession>
<gene>
    <name evidence="1" type="ORF">PoB_001053400</name>
</gene>
<dbReference type="Proteomes" id="UP000735302">
    <property type="component" value="Unassembled WGS sequence"/>
</dbReference>
<evidence type="ECO:0000313" key="1">
    <source>
        <dbReference type="EMBL" id="GFN84028.1"/>
    </source>
</evidence>
<comment type="caution">
    <text evidence="1">The sequence shown here is derived from an EMBL/GenBank/DDBJ whole genome shotgun (WGS) entry which is preliminary data.</text>
</comment>
<proteinExistence type="predicted"/>
<keyword evidence="1" id="KW-0675">Receptor</keyword>
<organism evidence="1 2">
    <name type="scientific">Plakobranchus ocellatus</name>
    <dbReference type="NCBI Taxonomy" id="259542"/>
    <lineage>
        <taxon>Eukaryota</taxon>
        <taxon>Metazoa</taxon>
        <taxon>Spiralia</taxon>
        <taxon>Lophotrochozoa</taxon>
        <taxon>Mollusca</taxon>
        <taxon>Gastropoda</taxon>
        <taxon>Heterobranchia</taxon>
        <taxon>Euthyneura</taxon>
        <taxon>Panpulmonata</taxon>
        <taxon>Sacoglossa</taxon>
        <taxon>Placobranchoidea</taxon>
        <taxon>Plakobranchidae</taxon>
        <taxon>Plakobranchus</taxon>
    </lineage>
</organism>
<dbReference type="AlphaFoldDB" id="A0AAV3YLX4"/>
<dbReference type="EMBL" id="BLXT01001274">
    <property type="protein sequence ID" value="GFN84028.1"/>
    <property type="molecule type" value="Genomic_DNA"/>
</dbReference>
<evidence type="ECO:0000313" key="2">
    <source>
        <dbReference type="Proteomes" id="UP000735302"/>
    </source>
</evidence>
<protein>
    <submittedName>
        <fullName evidence="1">Neuronal acetylcholine receptor subunit alpha-3</fullName>
    </submittedName>
</protein>
<name>A0AAV3YLX4_9GAST</name>
<reference evidence="1 2" key="1">
    <citation type="journal article" date="2021" name="Elife">
        <title>Chloroplast acquisition without the gene transfer in kleptoplastic sea slugs, Plakobranchus ocellatus.</title>
        <authorList>
            <person name="Maeda T."/>
            <person name="Takahashi S."/>
            <person name="Yoshida T."/>
            <person name="Shimamura S."/>
            <person name="Takaki Y."/>
            <person name="Nagai Y."/>
            <person name="Toyoda A."/>
            <person name="Suzuki Y."/>
            <person name="Arimoto A."/>
            <person name="Ishii H."/>
            <person name="Satoh N."/>
            <person name="Nishiyama T."/>
            <person name="Hasebe M."/>
            <person name="Maruyama T."/>
            <person name="Minagawa J."/>
            <person name="Obokata J."/>
            <person name="Shigenobu S."/>
        </authorList>
    </citation>
    <scope>NUCLEOTIDE SEQUENCE [LARGE SCALE GENOMIC DNA]</scope>
</reference>
<sequence length="231" mass="26046">MLHVFAPQGREWKTLAEATQEKVRTVKMLPIGNELISINTSDNIKFTVESLQPYVDSVWIKIGELSMLNMEITYVTNVGSKLIIFWKQAHGSCITIVCFDLIRLQPYIVPHQLDICDGLVAFKHADEAFVLQQSVSLWRMSAQAEAPVITLKREMELWISQRVVYGALLFEKNLLVFVDKSSDESLLRDDACLDKVFSGVQTLQVSSAAKGFVHAVVHKSLISKDMVLSFD</sequence>